<feature type="compositionally biased region" description="Low complexity" evidence="2">
    <location>
        <begin position="495"/>
        <end position="506"/>
    </location>
</feature>
<comment type="caution">
    <text evidence="3">The sequence shown here is derived from an EMBL/GenBank/DDBJ whole genome shotgun (WGS) entry which is preliminary data.</text>
</comment>
<evidence type="ECO:0000256" key="1">
    <source>
        <dbReference type="SAM" id="Coils"/>
    </source>
</evidence>
<feature type="compositionally biased region" description="Gly residues" evidence="2">
    <location>
        <begin position="85"/>
        <end position="96"/>
    </location>
</feature>
<feature type="compositionally biased region" description="Low complexity" evidence="2">
    <location>
        <begin position="116"/>
        <end position="130"/>
    </location>
</feature>
<feature type="compositionally biased region" description="Basic and acidic residues" evidence="2">
    <location>
        <begin position="375"/>
        <end position="392"/>
    </location>
</feature>
<reference evidence="3 4" key="1">
    <citation type="journal article" date="2018" name="IMA Fungus">
        <title>IMA Genome-F 10: Nine draft genome sequences of Claviceps purpurea s.lat., including C. arundinis, C. humidiphila, and C. cf. spartinae, pseudomolecules for the pitch canker pathogen Fusarium circinatum, draft genome of Davidsoniella eucalypti, Grosmannia galeiformis, Quambalaria eucalypti, and Teratosphaeria destructans.</title>
        <authorList>
            <person name="Wingfield B.D."/>
            <person name="Liu M."/>
            <person name="Nguyen H.D."/>
            <person name="Lane F.A."/>
            <person name="Morgan S.W."/>
            <person name="De Vos L."/>
            <person name="Wilken P.M."/>
            <person name="Duong T.A."/>
            <person name="Aylward J."/>
            <person name="Coetzee M.P."/>
            <person name="Dadej K."/>
            <person name="De Beer Z.W."/>
            <person name="Findlay W."/>
            <person name="Havenga M."/>
            <person name="Kolarik M."/>
            <person name="Menzies J.G."/>
            <person name="Naidoo K."/>
            <person name="Pochopski O."/>
            <person name="Shoukouhi P."/>
            <person name="Santana Q.C."/>
            <person name="Seifert K.A."/>
            <person name="Soal N."/>
            <person name="Steenkamp E.T."/>
            <person name="Tatham C.T."/>
            <person name="van der Nest M.A."/>
            <person name="Wingfield M.J."/>
        </authorList>
    </citation>
    <scope>NUCLEOTIDE SEQUENCE [LARGE SCALE GENOMIC DNA]</scope>
    <source>
        <strain evidence="3">CMW44962</strain>
    </source>
</reference>
<feature type="region of interest" description="Disordered" evidence="2">
    <location>
        <begin position="1"/>
        <end position="130"/>
    </location>
</feature>
<feature type="region of interest" description="Disordered" evidence="2">
    <location>
        <begin position="375"/>
        <end position="581"/>
    </location>
</feature>
<protein>
    <submittedName>
        <fullName evidence="3">Uncharacterized protein</fullName>
    </submittedName>
</protein>
<feature type="compositionally biased region" description="Low complexity" evidence="2">
    <location>
        <begin position="517"/>
        <end position="527"/>
    </location>
</feature>
<dbReference type="Proteomes" id="UP001138500">
    <property type="component" value="Unassembled WGS sequence"/>
</dbReference>
<feature type="compositionally biased region" description="Low complexity" evidence="2">
    <location>
        <begin position="60"/>
        <end position="75"/>
    </location>
</feature>
<feature type="coiled-coil region" evidence="1">
    <location>
        <begin position="260"/>
        <end position="371"/>
    </location>
</feature>
<keyword evidence="4" id="KW-1185">Reference proteome</keyword>
<feature type="compositionally biased region" description="Polar residues" evidence="2">
    <location>
        <begin position="415"/>
        <end position="436"/>
    </location>
</feature>
<dbReference type="AlphaFoldDB" id="A0A9W7SI90"/>
<keyword evidence="1" id="KW-0175">Coiled coil</keyword>
<evidence type="ECO:0000256" key="2">
    <source>
        <dbReference type="SAM" id="MobiDB-lite"/>
    </source>
</evidence>
<gene>
    <name evidence="3" type="ORF">Tdes44962_MAKER06092</name>
</gene>
<feature type="compositionally biased region" description="Basic and acidic residues" evidence="2">
    <location>
        <begin position="1"/>
        <end position="15"/>
    </location>
</feature>
<proteinExistence type="predicted"/>
<evidence type="ECO:0000313" key="4">
    <source>
        <dbReference type="Proteomes" id="UP001138500"/>
    </source>
</evidence>
<feature type="compositionally biased region" description="Low complexity" evidence="2">
    <location>
        <begin position="43"/>
        <end position="53"/>
    </location>
</feature>
<dbReference type="EMBL" id="RIBY02002545">
    <property type="protein sequence ID" value="KAH9809758.1"/>
    <property type="molecule type" value="Genomic_DNA"/>
</dbReference>
<accession>A0A9W7SI90</accession>
<reference evidence="3 4" key="2">
    <citation type="journal article" date="2021" name="Curr. Genet.">
        <title>Genetic response to nitrogen starvation in the aggressive Eucalyptus foliar pathogen Teratosphaeria destructans.</title>
        <authorList>
            <person name="Havenga M."/>
            <person name="Wingfield B.D."/>
            <person name="Wingfield M.J."/>
            <person name="Dreyer L.L."/>
            <person name="Roets F."/>
            <person name="Aylward J."/>
        </authorList>
    </citation>
    <scope>NUCLEOTIDE SEQUENCE [LARGE SCALE GENOMIC DNA]</scope>
    <source>
        <strain evidence="3">CMW44962</strain>
    </source>
</reference>
<name>A0A9W7SI90_9PEZI</name>
<feature type="compositionally biased region" description="Polar residues" evidence="2">
    <location>
        <begin position="457"/>
        <end position="482"/>
    </location>
</feature>
<sequence length="660" mass="69082">MTERECVSKAVEMRQARVGCQPGRGVSSASAVESTGDGPSVASGGPARGSSIGSSGGSSGPESSGGSFGRSPSTGNAGDRPSGNGSSGNGFSGSGPSGDDSCRHHAPGDTPARILSGPCSSSDTTSSVHESAVQTANIIDHHQPMIIDPPAFQSVVHHSTFPSRAQSPPTSTDLHPILTSLAVAVAKLNGSRDFHTALDWILHDPFASDELAQGLAAVGTAKAKEAELEMLREHVRATSGLQPEQVRNVEAMVSAMHEAAEVKEQNIRSLSGALESAQSQARQTREEMAVLRSTLEMGQQEWEGLQTLGERRAKELDVLSSAASAARAEAKELRERCVVGSKMVEQLQSQIQDLTLQLSDKTKVVEALERSLVKQREGSWERRVEGEEKKDGASSSESAQKVDSGLHASRWAPWATQQTHASPATAQQTYAASPSTALPPPNTAVSKTHDFHHGGHQSRQQFADTAPSPTSAPRQQSTTSVSRGLPPSAPTRQHSNTPLSTSPSSPSRRDVSATITSPSLPSSPLLPGIARHNSASQAPSHYGRNEKDDDTGATASTPTARFAAFPASQTPTTADALPRHARQDSAVSMFARHNGGECTMEDVLTSPRQPAAPWLQLLDLDDESDEDQDAVVGGASGGGGVVPGAAVAAAELFEEPPDQW</sequence>
<organism evidence="3 4">
    <name type="scientific">Teratosphaeria destructans</name>
    <dbReference type="NCBI Taxonomy" id="418781"/>
    <lineage>
        <taxon>Eukaryota</taxon>
        <taxon>Fungi</taxon>
        <taxon>Dikarya</taxon>
        <taxon>Ascomycota</taxon>
        <taxon>Pezizomycotina</taxon>
        <taxon>Dothideomycetes</taxon>
        <taxon>Dothideomycetidae</taxon>
        <taxon>Mycosphaerellales</taxon>
        <taxon>Teratosphaeriaceae</taxon>
        <taxon>Teratosphaeria</taxon>
    </lineage>
</organism>
<evidence type="ECO:0000313" key="3">
    <source>
        <dbReference type="EMBL" id="KAH9809758.1"/>
    </source>
</evidence>